<dbReference type="EMBL" id="LFYR01002162">
    <property type="protein sequence ID" value="KMZ56536.1"/>
    <property type="molecule type" value="Genomic_DNA"/>
</dbReference>
<sequence>MGKFLHFQLMIESYNLCVELSR</sequence>
<proteinExistence type="predicted"/>
<dbReference type="AlphaFoldDB" id="A0A0K9NIE5"/>
<protein>
    <submittedName>
        <fullName evidence="1">Uncharacterized protein</fullName>
    </submittedName>
</protein>
<accession>A0A0K9NIE5</accession>
<organism evidence="1 2">
    <name type="scientific">Zostera marina</name>
    <name type="common">Eelgrass</name>
    <dbReference type="NCBI Taxonomy" id="29655"/>
    <lineage>
        <taxon>Eukaryota</taxon>
        <taxon>Viridiplantae</taxon>
        <taxon>Streptophyta</taxon>
        <taxon>Embryophyta</taxon>
        <taxon>Tracheophyta</taxon>
        <taxon>Spermatophyta</taxon>
        <taxon>Magnoliopsida</taxon>
        <taxon>Liliopsida</taxon>
        <taxon>Zosteraceae</taxon>
        <taxon>Zostera</taxon>
    </lineage>
</organism>
<comment type="caution">
    <text evidence="1">The sequence shown here is derived from an EMBL/GenBank/DDBJ whole genome shotgun (WGS) entry which is preliminary data.</text>
</comment>
<name>A0A0K9NIE5_ZOSMR</name>
<dbReference type="Proteomes" id="UP000036987">
    <property type="component" value="Unassembled WGS sequence"/>
</dbReference>
<gene>
    <name evidence="1" type="ORF">ZOSMA_944G00010</name>
</gene>
<keyword evidence="2" id="KW-1185">Reference proteome</keyword>
<reference evidence="2" key="1">
    <citation type="journal article" date="2016" name="Nature">
        <title>The genome of the seagrass Zostera marina reveals angiosperm adaptation to the sea.</title>
        <authorList>
            <person name="Olsen J.L."/>
            <person name="Rouze P."/>
            <person name="Verhelst B."/>
            <person name="Lin Y.-C."/>
            <person name="Bayer T."/>
            <person name="Collen J."/>
            <person name="Dattolo E."/>
            <person name="De Paoli E."/>
            <person name="Dittami S."/>
            <person name="Maumus F."/>
            <person name="Michel G."/>
            <person name="Kersting A."/>
            <person name="Lauritano C."/>
            <person name="Lohaus R."/>
            <person name="Toepel M."/>
            <person name="Tonon T."/>
            <person name="Vanneste K."/>
            <person name="Amirebrahimi M."/>
            <person name="Brakel J."/>
            <person name="Bostroem C."/>
            <person name="Chovatia M."/>
            <person name="Grimwood J."/>
            <person name="Jenkins J.W."/>
            <person name="Jueterbock A."/>
            <person name="Mraz A."/>
            <person name="Stam W.T."/>
            <person name="Tice H."/>
            <person name="Bornberg-Bauer E."/>
            <person name="Green P.J."/>
            <person name="Pearson G.A."/>
            <person name="Procaccini G."/>
            <person name="Duarte C.M."/>
            <person name="Schmutz J."/>
            <person name="Reusch T.B.H."/>
            <person name="Van de Peer Y."/>
        </authorList>
    </citation>
    <scope>NUCLEOTIDE SEQUENCE [LARGE SCALE GENOMIC DNA]</scope>
    <source>
        <strain evidence="2">cv. Finnish</strain>
    </source>
</reference>
<evidence type="ECO:0000313" key="2">
    <source>
        <dbReference type="Proteomes" id="UP000036987"/>
    </source>
</evidence>
<evidence type="ECO:0000313" key="1">
    <source>
        <dbReference type="EMBL" id="KMZ56536.1"/>
    </source>
</evidence>